<dbReference type="EMBL" id="L00966">
    <property type="protein sequence ID" value="AAL31319.1"/>
    <property type="molecule type" value="Genomic_DNA"/>
</dbReference>
<reference evidence="1" key="1">
    <citation type="submission" date="2001-11" db="EMBL/GenBank/DDBJ databases">
        <title>Nucleotide sequence and analysis of 16.25 kilobase pairs of the African swine fever virus genome that span the central variable region.</title>
        <authorList>
            <person name="Roberts P.C."/>
            <person name="Lu Z."/>
            <person name="Rock D.L."/>
        </authorList>
    </citation>
    <scope>NUCLEOTIDE SEQUENCE</scope>
    <source>
        <strain evidence="1">Malawi Lil-20/1</strain>
    </source>
</reference>
<protein>
    <submittedName>
        <fullName evidence="1">Uncharacterized protein L09BL</fullName>
    </submittedName>
</protein>
<name>Q8V9U3_ASF</name>
<organismHost>
    <name type="scientific">Sus scrofa</name>
    <name type="common">Pig</name>
    <dbReference type="NCBI Taxonomy" id="9823"/>
</organismHost>
<organismHost>
    <name type="scientific">Potamochoerus larvatus</name>
    <name type="common">Bushpig</name>
    <dbReference type="NCBI Taxonomy" id="273792"/>
</organismHost>
<sequence>MVFLLCTTFIIVRKPTGFTAYRTRLGTTRFVETWISIPSPSGKLYLKNAGSHRFLVNSPQSMNCSLYLKNS</sequence>
<proteinExistence type="predicted"/>
<organismHost>
    <name type="scientific">Ornithodoros</name>
    <name type="common">relapsing fever ticks</name>
    <dbReference type="NCBI Taxonomy" id="6937"/>
</organismHost>
<accession>Q8V9U3</accession>
<organismHost>
    <name type="scientific">Phacochoerus aethiopicus</name>
    <name type="common">Warthog</name>
    <dbReference type="NCBI Taxonomy" id="85517"/>
</organismHost>
<organismHost>
    <name type="scientific">Phacochoerus africanus</name>
    <name type="common">Warthog</name>
    <dbReference type="NCBI Taxonomy" id="41426"/>
</organismHost>
<gene>
    <name evidence="1" type="primary">L09BL</name>
</gene>
<organism evidence="1">
    <name type="scientific">African swine fever virus</name>
    <name type="common">ASFV</name>
    <dbReference type="NCBI Taxonomy" id="10497"/>
    <lineage>
        <taxon>Viruses</taxon>
        <taxon>Varidnaviria</taxon>
        <taxon>Bamfordvirae</taxon>
        <taxon>Nucleocytoviricota</taxon>
        <taxon>Pokkesviricetes</taxon>
        <taxon>Asfuvirales</taxon>
        <taxon>Asfarviridae</taxon>
        <taxon>Asfivirus</taxon>
        <taxon>Asfivirus haemorrhagiae</taxon>
    </lineage>
</organism>
<evidence type="ECO:0000313" key="1">
    <source>
        <dbReference type="EMBL" id="AAL31319.1"/>
    </source>
</evidence>
<organismHost>
    <name type="scientific">Ornithodoros moubata</name>
    <name type="common">Soft tick</name>
    <name type="synonym">Argasid tick</name>
    <dbReference type="NCBI Taxonomy" id="6938"/>
</organismHost>